<reference evidence="2" key="2">
    <citation type="submission" date="2018-05" db="EMBL/GenBank/DDBJ databases">
        <title>OgluRS3 (Oryza glumaepatula Reference Sequence Version 3).</title>
        <authorList>
            <person name="Zhang J."/>
            <person name="Kudrna D."/>
            <person name="Lee S."/>
            <person name="Talag J."/>
            <person name="Welchert J."/>
            <person name="Wing R.A."/>
        </authorList>
    </citation>
    <scope>NUCLEOTIDE SEQUENCE [LARGE SCALE GENOMIC DNA]</scope>
</reference>
<feature type="compositionally biased region" description="Low complexity" evidence="1">
    <location>
        <begin position="34"/>
        <end position="44"/>
    </location>
</feature>
<evidence type="ECO:0000313" key="3">
    <source>
        <dbReference type="Proteomes" id="UP000026961"/>
    </source>
</evidence>
<feature type="compositionally biased region" description="Polar residues" evidence="1">
    <location>
        <begin position="1"/>
        <end position="27"/>
    </location>
</feature>
<proteinExistence type="predicted"/>
<dbReference type="HOGENOM" id="CLU_1996290_0_0_1"/>
<reference evidence="2" key="1">
    <citation type="submission" date="2015-04" db="UniProtKB">
        <authorList>
            <consortium name="EnsemblPlants"/>
        </authorList>
    </citation>
    <scope>IDENTIFICATION</scope>
</reference>
<dbReference type="AlphaFoldDB" id="A0A0D9ZBJ0"/>
<evidence type="ECO:0000256" key="1">
    <source>
        <dbReference type="SAM" id="MobiDB-lite"/>
    </source>
</evidence>
<name>A0A0D9ZBJ0_9ORYZ</name>
<dbReference type="Gramene" id="OGLUM03G29600.1">
    <property type="protein sequence ID" value="OGLUM03G29600.1"/>
    <property type="gene ID" value="OGLUM03G29600"/>
</dbReference>
<organism evidence="2">
    <name type="scientific">Oryza glumipatula</name>
    <dbReference type="NCBI Taxonomy" id="40148"/>
    <lineage>
        <taxon>Eukaryota</taxon>
        <taxon>Viridiplantae</taxon>
        <taxon>Streptophyta</taxon>
        <taxon>Embryophyta</taxon>
        <taxon>Tracheophyta</taxon>
        <taxon>Spermatophyta</taxon>
        <taxon>Magnoliopsida</taxon>
        <taxon>Liliopsida</taxon>
        <taxon>Poales</taxon>
        <taxon>Poaceae</taxon>
        <taxon>BOP clade</taxon>
        <taxon>Oryzoideae</taxon>
        <taxon>Oryzeae</taxon>
        <taxon>Oryzinae</taxon>
        <taxon>Oryza</taxon>
    </lineage>
</organism>
<feature type="region of interest" description="Disordered" evidence="1">
    <location>
        <begin position="1"/>
        <end position="55"/>
    </location>
</feature>
<evidence type="ECO:0000313" key="2">
    <source>
        <dbReference type="EnsemblPlants" id="OGLUM03G29600.1"/>
    </source>
</evidence>
<feature type="compositionally biased region" description="Basic and acidic residues" evidence="1">
    <location>
        <begin position="96"/>
        <end position="113"/>
    </location>
</feature>
<keyword evidence="3" id="KW-1185">Reference proteome</keyword>
<feature type="region of interest" description="Disordered" evidence="1">
    <location>
        <begin position="94"/>
        <end position="125"/>
    </location>
</feature>
<accession>A0A0D9ZBJ0</accession>
<sequence>MGSETGSASTSAQTSPDRSSNLDLSPSNDHDSTDACTDPTATPPVGATHLPPISSLHTAPTLTTIATPLVGAQHTRHHAAQNLHHLGAVHRYNVHGRHDEKRKVQPLPDEKKATPAAGLELGATS</sequence>
<dbReference type="Proteomes" id="UP000026961">
    <property type="component" value="Chromosome 3"/>
</dbReference>
<protein>
    <submittedName>
        <fullName evidence="2">Uncharacterized protein</fullName>
    </submittedName>
</protein>
<dbReference type="EnsemblPlants" id="OGLUM03G29600.1">
    <property type="protein sequence ID" value="OGLUM03G29600.1"/>
    <property type="gene ID" value="OGLUM03G29600"/>
</dbReference>